<sequence length="147" mass="16191">MSEESNPIPPSLFAEAIKELPLSTIYAKVSELRNSIAHLHRSNDELRTFVTESCDTEDDKRELEGYITENEGVITSMRERITLLKAEVEGRGQQWIEVEDSNNNNNSTDTNASSGENQTPSSVVVNGAENQGSRDTGADEGQDGVYL</sequence>
<dbReference type="GeneID" id="63743517"/>
<gene>
    <name evidence="2" type="ORF">ASPWEDRAFT_104655</name>
</gene>
<dbReference type="InterPro" id="IPR038966">
    <property type="entry name" value="TMA17"/>
</dbReference>
<keyword evidence="3" id="KW-1185">Reference proteome</keyword>
<reference evidence="3" key="1">
    <citation type="journal article" date="2017" name="Genome Biol.">
        <title>Comparative genomics reveals high biological diversity and specific adaptations in the industrially and medically important fungal genus Aspergillus.</title>
        <authorList>
            <person name="de Vries R.P."/>
            <person name="Riley R."/>
            <person name="Wiebenga A."/>
            <person name="Aguilar-Osorio G."/>
            <person name="Amillis S."/>
            <person name="Uchima C.A."/>
            <person name="Anderluh G."/>
            <person name="Asadollahi M."/>
            <person name="Askin M."/>
            <person name="Barry K."/>
            <person name="Battaglia E."/>
            <person name="Bayram O."/>
            <person name="Benocci T."/>
            <person name="Braus-Stromeyer S.A."/>
            <person name="Caldana C."/>
            <person name="Canovas D."/>
            <person name="Cerqueira G.C."/>
            <person name="Chen F."/>
            <person name="Chen W."/>
            <person name="Choi C."/>
            <person name="Clum A."/>
            <person name="Dos Santos R.A."/>
            <person name="Damasio A.R."/>
            <person name="Diallinas G."/>
            <person name="Emri T."/>
            <person name="Fekete E."/>
            <person name="Flipphi M."/>
            <person name="Freyberg S."/>
            <person name="Gallo A."/>
            <person name="Gournas C."/>
            <person name="Habgood R."/>
            <person name="Hainaut M."/>
            <person name="Harispe M.L."/>
            <person name="Henrissat B."/>
            <person name="Hilden K.S."/>
            <person name="Hope R."/>
            <person name="Hossain A."/>
            <person name="Karabika E."/>
            <person name="Karaffa L."/>
            <person name="Karanyi Z."/>
            <person name="Krasevec N."/>
            <person name="Kuo A."/>
            <person name="Kusch H."/>
            <person name="LaButti K."/>
            <person name="Lagendijk E.L."/>
            <person name="Lapidus A."/>
            <person name="Levasseur A."/>
            <person name="Lindquist E."/>
            <person name="Lipzen A."/>
            <person name="Logrieco A.F."/>
            <person name="MacCabe A."/>
            <person name="Maekelae M.R."/>
            <person name="Malavazi I."/>
            <person name="Melin P."/>
            <person name="Meyer V."/>
            <person name="Mielnichuk N."/>
            <person name="Miskei M."/>
            <person name="Molnar A.P."/>
            <person name="Mule G."/>
            <person name="Ngan C.Y."/>
            <person name="Orejas M."/>
            <person name="Orosz E."/>
            <person name="Ouedraogo J.P."/>
            <person name="Overkamp K.M."/>
            <person name="Park H.-S."/>
            <person name="Perrone G."/>
            <person name="Piumi F."/>
            <person name="Punt P.J."/>
            <person name="Ram A.F."/>
            <person name="Ramon A."/>
            <person name="Rauscher S."/>
            <person name="Record E."/>
            <person name="Riano-Pachon D.M."/>
            <person name="Robert V."/>
            <person name="Roehrig J."/>
            <person name="Ruller R."/>
            <person name="Salamov A."/>
            <person name="Salih N.S."/>
            <person name="Samson R.A."/>
            <person name="Sandor E."/>
            <person name="Sanguinetti M."/>
            <person name="Schuetze T."/>
            <person name="Sepcic K."/>
            <person name="Shelest E."/>
            <person name="Sherlock G."/>
            <person name="Sophianopoulou V."/>
            <person name="Squina F.M."/>
            <person name="Sun H."/>
            <person name="Susca A."/>
            <person name="Todd R.B."/>
            <person name="Tsang A."/>
            <person name="Unkles S.E."/>
            <person name="van de Wiele N."/>
            <person name="van Rossen-Uffink D."/>
            <person name="Oliveira J.V."/>
            <person name="Vesth T.C."/>
            <person name="Visser J."/>
            <person name="Yu J.-H."/>
            <person name="Zhou M."/>
            <person name="Andersen M.R."/>
            <person name="Archer D.B."/>
            <person name="Baker S.E."/>
            <person name="Benoit I."/>
            <person name="Brakhage A.A."/>
            <person name="Braus G.H."/>
            <person name="Fischer R."/>
            <person name="Frisvad J.C."/>
            <person name="Goldman G.H."/>
            <person name="Houbraken J."/>
            <person name="Oakley B."/>
            <person name="Pocsi I."/>
            <person name="Scazzocchio C."/>
            <person name="Seiboth B."/>
            <person name="vanKuyk P.A."/>
            <person name="Wortman J."/>
            <person name="Dyer P.S."/>
            <person name="Grigoriev I.V."/>
        </authorList>
    </citation>
    <scope>NUCLEOTIDE SEQUENCE [LARGE SCALE GENOMIC DNA]</scope>
    <source>
        <strain evidence="3">DTO 134E9</strain>
    </source>
</reference>
<dbReference type="RefSeq" id="XP_040692288.1">
    <property type="nucleotide sequence ID" value="XM_040827669.1"/>
</dbReference>
<dbReference type="VEuPathDB" id="FungiDB:ASPWEDRAFT_104655"/>
<dbReference type="GO" id="GO:0030674">
    <property type="term" value="F:protein-macromolecule adaptor activity"/>
    <property type="evidence" value="ECO:0007669"/>
    <property type="project" value="TreeGrafter"/>
</dbReference>
<dbReference type="EMBL" id="KV878210">
    <property type="protein sequence ID" value="OJJ38612.1"/>
    <property type="molecule type" value="Genomic_DNA"/>
</dbReference>
<organism evidence="2 3">
    <name type="scientific">Aspergillus wentii DTO 134E9</name>
    <dbReference type="NCBI Taxonomy" id="1073089"/>
    <lineage>
        <taxon>Eukaryota</taxon>
        <taxon>Fungi</taxon>
        <taxon>Dikarya</taxon>
        <taxon>Ascomycota</taxon>
        <taxon>Pezizomycotina</taxon>
        <taxon>Eurotiomycetes</taxon>
        <taxon>Eurotiomycetidae</taxon>
        <taxon>Eurotiales</taxon>
        <taxon>Aspergillaceae</taxon>
        <taxon>Aspergillus</taxon>
        <taxon>Aspergillus subgen. Cremei</taxon>
    </lineage>
</organism>
<proteinExistence type="predicted"/>
<evidence type="ECO:0000313" key="3">
    <source>
        <dbReference type="Proteomes" id="UP000184383"/>
    </source>
</evidence>
<dbReference type="AlphaFoldDB" id="A0A1L9RUK0"/>
<protein>
    <submittedName>
        <fullName evidence="2">Uncharacterized protein</fullName>
    </submittedName>
</protein>
<dbReference type="OrthoDB" id="548474at2759"/>
<dbReference type="Proteomes" id="UP000184383">
    <property type="component" value="Unassembled WGS sequence"/>
</dbReference>
<dbReference type="PANTHER" id="PTHR40422">
    <property type="entry name" value="TRANSLATION MACHINERY-ASSOCIATED PROTEIN 17"/>
    <property type="match status" value="1"/>
</dbReference>
<evidence type="ECO:0000256" key="1">
    <source>
        <dbReference type="SAM" id="MobiDB-lite"/>
    </source>
</evidence>
<dbReference type="GO" id="GO:0070682">
    <property type="term" value="P:proteasome regulatory particle assembly"/>
    <property type="evidence" value="ECO:0007669"/>
    <property type="project" value="InterPro"/>
</dbReference>
<name>A0A1L9RUK0_ASPWE</name>
<feature type="compositionally biased region" description="Low complexity" evidence="1">
    <location>
        <begin position="101"/>
        <end position="111"/>
    </location>
</feature>
<feature type="region of interest" description="Disordered" evidence="1">
    <location>
        <begin position="94"/>
        <end position="147"/>
    </location>
</feature>
<accession>A0A1L9RUK0</accession>
<dbReference type="STRING" id="1073089.A0A1L9RUK0"/>
<evidence type="ECO:0000313" key="2">
    <source>
        <dbReference type="EMBL" id="OJJ38612.1"/>
    </source>
</evidence>
<feature type="compositionally biased region" description="Polar residues" evidence="1">
    <location>
        <begin position="112"/>
        <end position="134"/>
    </location>
</feature>
<dbReference type="PANTHER" id="PTHR40422:SF1">
    <property type="entry name" value="TRANSLATION MACHINERY-ASSOCIATED PROTEIN 17"/>
    <property type="match status" value="1"/>
</dbReference>
<feature type="compositionally biased region" description="Acidic residues" evidence="1">
    <location>
        <begin position="138"/>
        <end position="147"/>
    </location>
</feature>